<dbReference type="Gene3D" id="3.40.710.10">
    <property type="entry name" value="DD-peptidase/beta-lactamase superfamily"/>
    <property type="match status" value="1"/>
</dbReference>
<evidence type="ECO:0000256" key="5">
    <source>
        <dbReference type="SAM" id="MobiDB-lite"/>
    </source>
</evidence>
<dbReference type="InterPro" id="IPR000719">
    <property type="entry name" value="Prot_kinase_dom"/>
</dbReference>
<evidence type="ECO:0000259" key="6">
    <source>
        <dbReference type="PROSITE" id="PS50011"/>
    </source>
</evidence>
<comment type="caution">
    <text evidence="7">The sequence shown here is derived from an EMBL/GenBank/DDBJ whole genome shotgun (WGS) entry which is preliminary data.</text>
</comment>
<evidence type="ECO:0000256" key="2">
    <source>
        <dbReference type="ARBA" id="ARBA00022741"/>
    </source>
</evidence>
<proteinExistence type="predicted"/>
<organism evidence="7 8">
    <name type="scientific">Pyxidicoccus fallax</name>
    <dbReference type="NCBI Taxonomy" id="394095"/>
    <lineage>
        <taxon>Bacteria</taxon>
        <taxon>Pseudomonadati</taxon>
        <taxon>Myxococcota</taxon>
        <taxon>Myxococcia</taxon>
        <taxon>Myxococcales</taxon>
        <taxon>Cystobacterineae</taxon>
        <taxon>Myxococcaceae</taxon>
        <taxon>Pyxidicoccus</taxon>
    </lineage>
</organism>
<dbReference type="PROSITE" id="PS50011">
    <property type="entry name" value="PROTEIN_KINASE_DOM"/>
    <property type="match status" value="1"/>
</dbReference>
<dbReference type="GO" id="GO:0004674">
    <property type="term" value="F:protein serine/threonine kinase activity"/>
    <property type="evidence" value="ECO:0007669"/>
    <property type="project" value="TreeGrafter"/>
</dbReference>
<dbReference type="AlphaFoldDB" id="A0A848LCL7"/>
<protein>
    <submittedName>
        <fullName evidence="7">Protein kinase</fullName>
    </submittedName>
</protein>
<dbReference type="CDD" id="cd14014">
    <property type="entry name" value="STKc_PknB_like"/>
    <property type="match status" value="1"/>
</dbReference>
<dbReference type="Pfam" id="PF00069">
    <property type="entry name" value="Pkinase"/>
    <property type="match status" value="1"/>
</dbReference>
<evidence type="ECO:0000256" key="4">
    <source>
        <dbReference type="ARBA" id="ARBA00022840"/>
    </source>
</evidence>
<gene>
    <name evidence="7" type="ORF">HG543_18425</name>
</gene>
<evidence type="ECO:0000256" key="3">
    <source>
        <dbReference type="ARBA" id="ARBA00022777"/>
    </source>
</evidence>
<dbReference type="Gene3D" id="1.10.510.10">
    <property type="entry name" value="Transferase(Phosphotransferase) domain 1"/>
    <property type="match status" value="1"/>
</dbReference>
<evidence type="ECO:0000313" key="8">
    <source>
        <dbReference type="Proteomes" id="UP000518300"/>
    </source>
</evidence>
<dbReference type="PANTHER" id="PTHR43289:SF6">
    <property type="entry name" value="SERINE_THREONINE-PROTEIN KINASE NEKL-3"/>
    <property type="match status" value="1"/>
</dbReference>
<feature type="region of interest" description="Disordered" evidence="5">
    <location>
        <begin position="417"/>
        <end position="440"/>
    </location>
</feature>
<dbReference type="SUPFAM" id="SSF56601">
    <property type="entry name" value="beta-lactamase/transpeptidase-like"/>
    <property type="match status" value="1"/>
</dbReference>
<evidence type="ECO:0000256" key="1">
    <source>
        <dbReference type="ARBA" id="ARBA00022679"/>
    </source>
</evidence>
<dbReference type="Gene3D" id="3.30.200.20">
    <property type="entry name" value="Phosphorylase Kinase, domain 1"/>
    <property type="match status" value="1"/>
</dbReference>
<feature type="domain" description="Protein kinase" evidence="6">
    <location>
        <begin position="140"/>
        <end position="414"/>
    </location>
</feature>
<dbReference type="InterPro" id="IPR012338">
    <property type="entry name" value="Beta-lactam/transpept-like"/>
</dbReference>
<reference evidence="7 8" key="1">
    <citation type="submission" date="2020-04" db="EMBL/GenBank/DDBJ databases">
        <title>Draft genome of Pyxidicoccus fallax type strain.</title>
        <authorList>
            <person name="Whitworth D.E."/>
        </authorList>
    </citation>
    <scope>NUCLEOTIDE SEQUENCE [LARGE SCALE GENOMIC DNA]</scope>
    <source>
        <strain evidence="7 8">DSM 14698</strain>
    </source>
</reference>
<name>A0A848LCL7_9BACT</name>
<dbReference type="SUPFAM" id="SSF56112">
    <property type="entry name" value="Protein kinase-like (PK-like)"/>
    <property type="match status" value="1"/>
</dbReference>
<keyword evidence="8" id="KW-1185">Reference proteome</keyword>
<dbReference type="EMBL" id="JABBJJ010000079">
    <property type="protein sequence ID" value="NMO16820.1"/>
    <property type="molecule type" value="Genomic_DNA"/>
</dbReference>
<dbReference type="InterPro" id="IPR011009">
    <property type="entry name" value="Kinase-like_dom_sf"/>
</dbReference>
<keyword evidence="2" id="KW-0547">Nucleotide-binding</keyword>
<accession>A0A848LCL7</accession>
<dbReference type="PANTHER" id="PTHR43289">
    <property type="entry name" value="MITOGEN-ACTIVATED PROTEIN KINASE KINASE KINASE 20-RELATED"/>
    <property type="match status" value="1"/>
</dbReference>
<keyword evidence="3 7" id="KW-0418">Kinase</keyword>
<keyword evidence="4" id="KW-0067">ATP-binding</keyword>
<dbReference type="Proteomes" id="UP000518300">
    <property type="component" value="Unassembled WGS sequence"/>
</dbReference>
<keyword evidence="1" id="KW-0808">Transferase</keyword>
<evidence type="ECO:0000313" key="7">
    <source>
        <dbReference type="EMBL" id="NMO16820.1"/>
    </source>
</evidence>
<sequence length="599" mass="65135">MLQKVDAGKSQLSAPVEQHVSGLAASWGRRVKLEHLLNHNSGIEALDKPRCCTRPRSASPCCCATCAAAVKHPLQAVALPSLISSVRSGWLSSICRRALDFNYLASSLRVRGAERLTGYLMESAHLNPATLLPDTRIGPWRLLEQRGRGTYGVVYLAVPAEQHAAQPVAFKLALYPGDARFAREAELLSRISHPAVPRLLDQGQWQPREGVAYPWLVMEWVEGTPLYAWAQAQRPSSRQVLQLLARLARALEATHTAGGLHRDVKGDNVRVRRADGQPFLMDFGSGHHLGAATLTWHPFPPGTPAYRSPEAWRFVLRCGKPPAVPYPPGPADDLFALGVTAYRLVTGKYPPSTHPEDEDAWRWRPEELESWTARVCNSRCLSELSVLVSRMLSPRPEQRGSARELAEALEQAALRAGREADEPLFTGEEPRPAGLFPLPQRVTVHSPPRRRRWPWFAAAGLAGALALSAGGLLSERSSAKLATSHFAEQDETEDGGTVAVGDAALTAPAAPERAPFVWSSIAVDLPPKPFPGQRRPDANGRCPGKVQVVINGGCWTKLPVDLKDCDDWGGVEYKGACYSPALTRQRPATSGSAAQDAGP</sequence>
<dbReference type="SMART" id="SM00220">
    <property type="entry name" value="S_TKc"/>
    <property type="match status" value="1"/>
</dbReference>
<dbReference type="GO" id="GO:0005524">
    <property type="term" value="F:ATP binding"/>
    <property type="evidence" value="ECO:0007669"/>
    <property type="project" value="UniProtKB-KW"/>
</dbReference>